<dbReference type="InterPro" id="IPR050327">
    <property type="entry name" value="Proton-linked_MCT"/>
</dbReference>
<feature type="domain" description="Major facilitator superfamily (MFS) profile" evidence="9">
    <location>
        <begin position="69"/>
        <end position="450"/>
    </location>
</feature>
<dbReference type="GO" id="GO:0016020">
    <property type="term" value="C:membrane"/>
    <property type="evidence" value="ECO:0007669"/>
    <property type="project" value="UniProtKB-SubCell"/>
</dbReference>
<dbReference type="InterPro" id="IPR020846">
    <property type="entry name" value="MFS_dom"/>
</dbReference>
<keyword evidence="5 8" id="KW-1133">Transmembrane helix</keyword>
<comment type="caution">
    <text evidence="10">The sequence shown here is derived from an EMBL/GenBank/DDBJ whole genome shotgun (WGS) entry which is preliminary data.</text>
</comment>
<keyword evidence="6 8" id="KW-0472">Membrane</keyword>
<evidence type="ECO:0000259" key="9">
    <source>
        <dbReference type="PROSITE" id="PS50850"/>
    </source>
</evidence>
<dbReference type="PROSITE" id="PS50850">
    <property type="entry name" value="MFS"/>
    <property type="match status" value="1"/>
</dbReference>
<comment type="subcellular location">
    <subcellularLocation>
        <location evidence="1">Membrane</location>
        <topology evidence="1">Multi-pass membrane protein</topology>
    </subcellularLocation>
</comment>
<dbReference type="SUPFAM" id="SSF103473">
    <property type="entry name" value="MFS general substrate transporter"/>
    <property type="match status" value="1"/>
</dbReference>
<dbReference type="InterPro" id="IPR036259">
    <property type="entry name" value="MFS_trans_sf"/>
</dbReference>
<evidence type="ECO:0000256" key="2">
    <source>
        <dbReference type="ARBA" id="ARBA00006727"/>
    </source>
</evidence>
<dbReference type="Gene3D" id="1.20.1250.20">
    <property type="entry name" value="MFS general substrate transporter like domains"/>
    <property type="match status" value="2"/>
</dbReference>
<feature type="compositionally biased region" description="Polar residues" evidence="7">
    <location>
        <begin position="1"/>
        <end position="15"/>
    </location>
</feature>
<dbReference type="AlphaFoldDB" id="A0A8H4W0G0"/>
<dbReference type="EMBL" id="JAAMPI010000720">
    <property type="protein sequence ID" value="KAF4629096.1"/>
    <property type="molecule type" value="Genomic_DNA"/>
</dbReference>
<dbReference type="Proteomes" id="UP000566819">
    <property type="component" value="Unassembled WGS sequence"/>
</dbReference>
<sequence>MNTSNDISSNNNKPTVSLKDPSEPKEGGLDLENGEKSINNGEITTENKAVENSTTPSSPPPDGGFNAWLVVFGAWCGFFVTFGWMNSVGVFQEYYQQNQLSSYSSSTIAWIPSTEIFMLSGGGVVFGKIFDSFGPRYLLLVGSFLHVFGLMMTSLSSQYYQFFLAQSVCSAAGASAVFYASMNSVSTWFLKRRATALGIVASGSSLGGVILPIMVNRLIPKIGFAWTIRAVAFIILGLLLITNLTTKSRVTHSRKPFTVMEFIIPLKEPAFLLVALASFFFFFGTYLPFNFLILQGQSEGMSKDLSNYLVPILNAASLFGRIIPGIIADKIGRFNTMILTTVCSSILVLALWLPSRGNVPILIFSGFYGFFSGAFVSLGPAVIGQISEIKQIGVRTSTVYAFVSIAALTGSPIAGALVSRKDGQFQYLQIFCGVTMVVGAALFVAARAVKVSFD</sequence>
<feature type="transmembrane region" description="Helical" evidence="8">
    <location>
        <begin position="270"/>
        <end position="289"/>
    </location>
</feature>
<feature type="transmembrane region" description="Helical" evidence="8">
    <location>
        <begin position="194"/>
        <end position="214"/>
    </location>
</feature>
<dbReference type="CDD" id="cd17352">
    <property type="entry name" value="MFS_MCT_SLC16"/>
    <property type="match status" value="1"/>
</dbReference>
<dbReference type="PANTHER" id="PTHR11360">
    <property type="entry name" value="MONOCARBOXYLATE TRANSPORTER"/>
    <property type="match status" value="1"/>
</dbReference>
<dbReference type="Pfam" id="PF07690">
    <property type="entry name" value="MFS_1"/>
    <property type="match status" value="1"/>
</dbReference>
<evidence type="ECO:0000256" key="3">
    <source>
        <dbReference type="ARBA" id="ARBA00022448"/>
    </source>
</evidence>
<keyword evidence="3" id="KW-0813">Transport</keyword>
<feature type="transmembrane region" description="Helical" evidence="8">
    <location>
        <begin position="226"/>
        <end position="245"/>
    </location>
</feature>
<feature type="transmembrane region" description="Helical" evidence="8">
    <location>
        <begin position="334"/>
        <end position="353"/>
    </location>
</feature>
<dbReference type="GO" id="GO:0022857">
    <property type="term" value="F:transmembrane transporter activity"/>
    <property type="evidence" value="ECO:0007669"/>
    <property type="project" value="InterPro"/>
</dbReference>
<evidence type="ECO:0000256" key="7">
    <source>
        <dbReference type="SAM" id="MobiDB-lite"/>
    </source>
</evidence>
<evidence type="ECO:0000256" key="4">
    <source>
        <dbReference type="ARBA" id="ARBA00022692"/>
    </source>
</evidence>
<evidence type="ECO:0000256" key="8">
    <source>
        <dbReference type="SAM" id="Phobius"/>
    </source>
</evidence>
<feature type="transmembrane region" description="Helical" evidence="8">
    <location>
        <begin position="137"/>
        <end position="156"/>
    </location>
</feature>
<protein>
    <recommendedName>
        <fullName evidence="9">Major facilitator superfamily (MFS) profile domain-containing protein</fullName>
    </recommendedName>
</protein>
<keyword evidence="4 8" id="KW-0812">Transmembrane</keyword>
<organism evidence="10 11">
    <name type="scientific">Cudoniella acicularis</name>
    <dbReference type="NCBI Taxonomy" id="354080"/>
    <lineage>
        <taxon>Eukaryota</taxon>
        <taxon>Fungi</taxon>
        <taxon>Dikarya</taxon>
        <taxon>Ascomycota</taxon>
        <taxon>Pezizomycotina</taxon>
        <taxon>Leotiomycetes</taxon>
        <taxon>Helotiales</taxon>
        <taxon>Tricladiaceae</taxon>
        <taxon>Cudoniella</taxon>
    </lineage>
</organism>
<proteinExistence type="inferred from homology"/>
<keyword evidence="11" id="KW-1185">Reference proteome</keyword>
<reference evidence="10 11" key="1">
    <citation type="submission" date="2020-03" db="EMBL/GenBank/DDBJ databases">
        <title>Draft Genome Sequence of Cudoniella acicularis.</title>
        <authorList>
            <person name="Buettner E."/>
            <person name="Kellner H."/>
        </authorList>
    </citation>
    <scope>NUCLEOTIDE SEQUENCE [LARGE SCALE GENOMIC DNA]</scope>
    <source>
        <strain evidence="10 11">DSM 108380</strain>
    </source>
</reference>
<evidence type="ECO:0000313" key="10">
    <source>
        <dbReference type="EMBL" id="KAF4629096.1"/>
    </source>
</evidence>
<evidence type="ECO:0000313" key="11">
    <source>
        <dbReference type="Proteomes" id="UP000566819"/>
    </source>
</evidence>
<feature type="transmembrane region" description="Helical" evidence="8">
    <location>
        <begin position="399"/>
        <end position="419"/>
    </location>
</feature>
<comment type="similarity">
    <text evidence="2">Belongs to the major facilitator superfamily. Monocarboxylate porter (TC 2.A.1.13) family.</text>
</comment>
<evidence type="ECO:0000256" key="6">
    <source>
        <dbReference type="ARBA" id="ARBA00023136"/>
    </source>
</evidence>
<feature type="region of interest" description="Disordered" evidence="7">
    <location>
        <begin position="1"/>
        <end position="60"/>
    </location>
</feature>
<feature type="transmembrane region" description="Helical" evidence="8">
    <location>
        <begin position="67"/>
        <end position="87"/>
    </location>
</feature>
<name>A0A8H4W0G0_9HELO</name>
<dbReference type="InterPro" id="IPR011701">
    <property type="entry name" value="MFS"/>
</dbReference>
<accession>A0A8H4W0G0</accession>
<gene>
    <name evidence="10" type="ORF">G7Y89_g9054</name>
</gene>
<feature type="transmembrane region" description="Helical" evidence="8">
    <location>
        <begin position="309"/>
        <end position="327"/>
    </location>
</feature>
<feature type="transmembrane region" description="Helical" evidence="8">
    <location>
        <begin position="359"/>
        <end position="378"/>
    </location>
</feature>
<feature type="transmembrane region" description="Helical" evidence="8">
    <location>
        <begin position="425"/>
        <end position="446"/>
    </location>
</feature>
<evidence type="ECO:0000256" key="5">
    <source>
        <dbReference type="ARBA" id="ARBA00022989"/>
    </source>
</evidence>
<dbReference type="OrthoDB" id="5667at2759"/>
<dbReference type="PANTHER" id="PTHR11360:SF224">
    <property type="entry name" value="MAJOR FACILITATOR SUPERFAMILY (MFS) PROFILE DOMAIN-CONTAINING PROTEIN-RELATED"/>
    <property type="match status" value="1"/>
</dbReference>
<evidence type="ECO:0000256" key="1">
    <source>
        <dbReference type="ARBA" id="ARBA00004141"/>
    </source>
</evidence>
<feature type="transmembrane region" description="Helical" evidence="8">
    <location>
        <begin position="107"/>
        <end position="130"/>
    </location>
</feature>
<feature type="compositionally biased region" description="Polar residues" evidence="7">
    <location>
        <begin position="36"/>
        <end position="52"/>
    </location>
</feature>